<dbReference type="GO" id="GO:0035438">
    <property type="term" value="F:cyclic-di-GMP binding"/>
    <property type="evidence" value="ECO:0007669"/>
    <property type="project" value="InterPro"/>
</dbReference>
<evidence type="ECO:0000259" key="1">
    <source>
        <dbReference type="Pfam" id="PF07238"/>
    </source>
</evidence>
<comment type="caution">
    <text evidence="2">The sequence shown here is derived from an EMBL/GenBank/DDBJ whole genome shotgun (WGS) entry which is preliminary data.</text>
</comment>
<dbReference type="AlphaFoldDB" id="A0A6I4U3D6"/>
<dbReference type="SUPFAM" id="SSF141371">
    <property type="entry name" value="PilZ domain-like"/>
    <property type="match status" value="1"/>
</dbReference>
<accession>A0A6I4U3D6</accession>
<dbReference type="OrthoDB" id="9794070at2"/>
<proteinExistence type="predicted"/>
<dbReference type="RefSeq" id="WP_160617174.1">
    <property type="nucleotide sequence ID" value="NZ_WTYR01000001.1"/>
</dbReference>
<gene>
    <name evidence="2" type="ORF">GRI68_10410</name>
</gene>
<dbReference type="InterPro" id="IPR009875">
    <property type="entry name" value="PilZ_domain"/>
</dbReference>
<protein>
    <recommendedName>
        <fullName evidence="1">PilZ domain-containing protein</fullName>
    </recommendedName>
</protein>
<keyword evidence="3" id="KW-1185">Reference proteome</keyword>
<name>A0A6I4U3D6_9SPHN</name>
<dbReference type="Proteomes" id="UP000429229">
    <property type="component" value="Unassembled WGS sequence"/>
</dbReference>
<evidence type="ECO:0000313" key="3">
    <source>
        <dbReference type="Proteomes" id="UP000429229"/>
    </source>
</evidence>
<sequence>MAGEGFEIRDGKVWALDAEGSAPIALGPEDSVIDAMRVFLMQVRRTPAPSSIEPPIGRRVLIERREERYAIVISGRVIARNSSGEVTIRNLSEQGCRFEPKLGSLTPGQPISLRIGPVGPMTGQVKWCDESHVGVEFDSPLYPSVLTHIREHFAGR</sequence>
<dbReference type="Pfam" id="PF07238">
    <property type="entry name" value="PilZ"/>
    <property type="match status" value="1"/>
</dbReference>
<organism evidence="2 3">
    <name type="scientific">Alteriqipengyuania halimionae</name>
    <dbReference type="NCBI Taxonomy" id="1926630"/>
    <lineage>
        <taxon>Bacteria</taxon>
        <taxon>Pseudomonadati</taxon>
        <taxon>Pseudomonadota</taxon>
        <taxon>Alphaproteobacteria</taxon>
        <taxon>Sphingomonadales</taxon>
        <taxon>Erythrobacteraceae</taxon>
        <taxon>Alteriqipengyuania</taxon>
    </lineage>
</organism>
<dbReference type="Gene3D" id="2.40.10.220">
    <property type="entry name" value="predicted glycosyltransferase like domains"/>
    <property type="match status" value="1"/>
</dbReference>
<feature type="domain" description="PilZ" evidence="1">
    <location>
        <begin position="64"/>
        <end position="151"/>
    </location>
</feature>
<evidence type="ECO:0000313" key="2">
    <source>
        <dbReference type="EMBL" id="MXP10589.1"/>
    </source>
</evidence>
<reference evidence="2 3" key="1">
    <citation type="submission" date="2019-12" db="EMBL/GenBank/DDBJ databases">
        <title>Genomic-based taxomic classification of the family Erythrobacteraceae.</title>
        <authorList>
            <person name="Xu L."/>
        </authorList>
    </citation>
    <scope>NUCLEOTIDE SEQUENCE [LARGE SCALE GENOMIC DNA]</scope>
    <source>
        <strain evidence="2 3">LMG 29519</strain>
    </source>
</reference>
<dbReference type="EMBL" id="WTYR01000001">
    <property type="protein sequence ID" value="MXP10589.1"/>
    <property type="molecule type" value="Genomic_DNA"/>
</dbReference>